<dbReference type="PANTHER" id="PTHR43765">
    <property type="entry name" value="2-DEHYDROPANTOATE 2-REDUCTASE-RELATED"/>
    <property type="match status" value="1"/>
</dbReference>
<evidence type="ECO:0000259" key="7">
    <source>
        <dbReference type="Pfam" id="PF08546"/>
    </source>
</evidence>
<dbReference type="InterPro" id="IPR013752">
    <property type="entry name" value="KPA_reductase"/>
</dbReference>
<dbReference type="Proteomes" id="UP000250043">
    <property type="component" value="Unassembled WGS sequence"/>
</dbReference>
<proteinExistence type="inferred from homology"/>
<feature type="domain" description="Ketopantoate reductase C-terminal" evidence="7">
    <location>
        <begin position="264"/>
        <end position="411"/>
    </location>
</feature>
<evidence type="ECO:0000256" key="1">
    <source>
        <dbReference type="ARBA" id="ARBA00007870"/>
    </source>
</evidence>
<dbReference type="SUPFAM" id="SSF48179">
    <property type="entry name" value="6-phosphogluconate dehydrogenase C-terminal domain-like"/>
    <property type="match status" value="1"/>
</dbReference>
<dbReference type="Pfam" id="PF02558">
    <property type="entry name" value="ApbA"/>
    <property type="match status" value="1"/>
</dbReference>
<dbReference type="Pfam" id="PF08546">
    <property type="entry name" value="ApbA_C"/>
    <property type="match status" value="1"/>
</dbReference>
<comment type="similarity">
    <text evidence="1">Belongs to the ketopantoate reductase family.</text>
</comment>
<dbReference type="Gene3D" id="1.10.1040.10">
    <property type="entry name" value="N-(1-d-carboxylethyl)-l-norvaline Dehydrogenase, domain 2"/>
    <property type="match status" value="1"/>
</dbReference>
<dbReference type="EC" id="1.1.1.169" evidence="2"/>
<keyword evidence="4" id="KW-0560">Oxidoreductase</keyword>
<dbReference type="NCBIfam" id="TIGR00745">
    <property type="entry name" value="apbA_panE"/>
    <property type="match status" value="1"/>
</dbReference>
<dbReference type="OrthoDB" id="73846at2759"/>
<feature type="domain" description="Ketopantoate reductase N-terminal" evidence="6">
    <location>
        <begin position="105"/>
        <end position="200"/>
    </location>
</feature>
<evidence type="ECO:0000256" key="3">
    <source>
        <dbReference type="ARBA" id="ARBA00022857"/>
    </source>
</evidence>
<evidence type="ECO:0000256" key="2">
    <source>
        <dbReference type="ARBA" id="ARBA00013014"/>
    </source>
</evidence>
<dbReference type="InterPro" id="IPR036291">
    <property type="entry name" value="NAD(P)-bd_dom_sf"/>
</dbReference>
<dbReference type="InterPro" id="IPR003710">
    <property type="entry name" value="ApbA"/>
</dbReference>
<dbReference type="AlphaFoldDB" id="A0A8E2J503"/>
<evidence type="ECO:0000313" key="9">
    <source>
        <dbReference type="Proteomes" id="UP000250043"/>
    </source>
</evidence>
<dbReference type="InterPro" id="IPR008927">
    <property type="entry name" value="6-PGluconate_DH-like_C_sf"/>
</dbReference>
<evidence type="ECO:0000259" key="6">
    <source>
        <dbReference type="Pfam" id="PF02558"/>
    </source>
</evidence>
<organism evidence="8 9">
    <name type="scientific">Obba rivulosa</name>
    <dbReference type="NCBI Taxonomy" id="1052685"/>
    <lineage>
        <taxon>Eukaryota</taxon>
        <taxon>Fungi</taxon>
        <taxon>Dikarya</taxon>
        <taxon>Basidiomycota</taxon>
        <taxon>Agaricomycotina</taxon>
        <taxon>Agaricomycetes</taxon>
        <taxon>Polyporales</taxon>
        <taxon>Gelatoporiaceae</taxon>
        <taxon>Obba</taxon>
    </lineage>
</organism>
<evidence type="ECO:0000256" key="5">
    <source>
        <dbReference type="ARBA" id="ARBA00032024"/>
    </source>
</evidence>
<dbReference type="PANTHER" id="PTHR43765:SF2">
    <property type="entry name" value="2-DEHYDROPANTOATE 2-REDUCTASE"/>
    <property type="match status" value="1"/>
</dbReference>
<dbReference type="SUPFAM" id="SSF51735">
    <property type="entry name" value="NAD(P)-binding Rossmann-fold domains"/>
    <property type="match status" value="1"/>
</dbReference>
<evidence type="ECO:0000256" key="4">
    <source>
        <dbReference type="ARBA" id="ARBA00023002"/>
    </source>
</evidence>
<sequence>MSFHILGFGAIGGLVSYYLRAAIPKKFPLYVLHRSHDAASAALSRSPVVTLERDGADSTSGPLVHESFAKYKELALPHDHMPALATKDRFLEAQIRKRWQAFTRSNVTTHPFSIQTLIVATKAHQVKHAMKTLQPRLSADSTIVLLNNGMGVYEMLVDQFFPDPATRPHFVLSVNTHGAFVKKPGHVIHAGVGALKLGIVPDPRGRDYEKSIRTNADIPGVLRLSDICKFGLDRSEQRYQSLRRTIAALTNASGLNASWVPLYDVQMAMRRKLVVNAVINPVTALIGCKNGALLERDGNFLIKIVCHEASRIFYAQWRAETQAASLLASKEERASVLETCFPRELRTSSLIEECMRVAKATAHNRSSMLSDVIKGARHTEIDFITGYLVALAKKYDVQVSAIAILHHLVSMRSAIPIQDSMFKNALSNTTT</sequence>
<evidence type="ECO:0000313" key="8">
    <source>
        <dbReference type="EMBL" id="OCH94688.1"/>
    </source>
</evidence>
<name>A0A8E2J503_9APHY</name>
<dbReference type="InterPro" id="IPR013328">
    <property type="entry name" value="6PGD_dom2"/>
</dbReference>
<accession>A0A8E2J503</accession>
<dbReference type="EMBL" id="KV722341">
    <property type="protein sequence ID" value="OCH94688.1"/>
    <property type="molecule type" value="Genomic_DNA"/>
</dbReference>
<dbReference type="GO" id="GO:0005739">
    <property type="term" value="C:mitochondrion"/>
    <property type="evidence" value="ECO:0007669"/>
    <property type="project" value="TreeGrafter"/>
</dbReference>
<dbReference type="GO" id="GO:0008677">
    <property type="term" value="F:2-dehydropantoate 2-reductase activity"/>
    <property type="evidence" value="ECO:0007669"/>
    <property type="project" value="UniProtKB-EC"/>
</dbReference>
<dbReference type="Gene3D" id="3.40.50.720">
    <property type="entry name" value="NAD(P)-binding Rossmann-like Domain"/>
    <property type="match status" value="1"/>
</dbReference>
<keyword evidence="9" id="KW-1185">Reference proteome</keyword>
<dbReference type="InterPro" id="IPR013332">
    <property type="entry name" value="KPR_N"/>
</dbReference>
<protein>
    <recommendedName>
        <fullName evidence="2">2-dehydropantoate 2-reductase</fullName>
        <ecNumber evidence="2">1.1.1.169</ecNumber>
    </recommendedName>
    <alternativeName>
        <fullName evidence="5">Ketopantoate reductase</fullName>
    </alternativeName>
</protein>
<reference evidence="8 9" key="1">
    <citation type="submission" date="2016-07" db="EMBL/GenBank/DDBJ databases">
        <title>Draft genome of the white-rot fungus Obba rivulosa 3A-2.</title>
        <authorList>
            <consortium name="DOE Joint Genome Institute"/>
            <person name="Miettinen O."/>
            <person name="Riley R."/>
            <person name="Acob R."/>
            <person name="Barry K."/>
            <person name="Cullen D."/>
            <person name="De Vries R."/>
            <person name="Hainaut M."/>
            <person name="Hatakka A."/>
            <person name="Henrissat B."/>
            <person name="Hilden K."/>
            <person name="Kuo R."/>
            <person name="Labutti K."/>
            <person name="Lipzen A."/>
            <person name="Makela M.R."/>
            <person name="Sandor L."/>
            <person name="Spatafora J.W."/>
            <person name="Grigoriev I.V."/>
            <person name="Hibbett D.S."/>
        </authorList>
    </citation>
    <scope>NUCLEOTIDE SEQUENCE [LARGE SCALE GENOMIC DNA]</scope>
    <source>
        <strain evidence="8 9">3A-2</strain>
    </source>
</reference>
<dbReference type="GO" id="GO:0050661">
    <property type="term" value="F:NADP binding"/>
    <property type="evidence" value="ECO:0007669"/>
    <property type="project" value="TreeGrafter"/>
</dbReference>
<dbReference type="InterPro" id="IPR050838">
    <property type="entry name" value="Ketopantoate_reductase"/>
</dbReference>
<dbReference type="GO" id="GO:0015940">
    <property type="term" value="P:pantothenate biosynthetic process"/>
    <property type="evidence" value="ECO:0007669"/>
    <property type="project" value="InterPro"/>
</dbReference>
<gene>
    <name evidence="8" type="ORF">OBBRIDRAFT_788942</name>
</gene>
<keyword evidence="3" id="KW-0521">NADP</keyword>